<evidence type="ECO:0000313" key="2">
    <source>
        <dbReference type="EMBL" id="MDW0113095.1"/>
    </source>
</evidence>
<gene>
    <name evidence="2" type="ORF">QT711_07845</name>
</gene>
<sequence length="173" mass="19744">MTEQKRNKTLNTSVISFTLLIGLFLFKFMIWDEFIINNSASAALDVVEGQPAVVHVINDKQEIAIKPYAEGLTKGFWGWSVTDELSITDKNKPFKIMEETLQFAKKKSLHLVLVMDPDKYFDTVVSHSSNNEPIHLNRLVSENGFLYYDYSVDPYGELIFEGTTSDGKVKRIK</sequence>
<proteinExistence type="predicted"/>
<dbReference type="RefSeq" id="WP_317943220.1">
    <property type="nucleotide sequence ID" value="NZ_JAUBDI010000005.1"/>
</dbReference>
<protein>
    <recommendedName>
        <fullName evidence="4">DUF5590 domain-containing protein</fullName>
    </recommendedName>
</protein>
<dbReference type="EMBL" id="JAUBDI010000005">
    <property type="protein sequence ID" value="MDW0113095.1"/>
    <property type="molecule type" value="Genomic_DNA"/>
</dbReference>
<reference evidence="2 3" key="1">
    <citation type="submission" date="2023-06" db="EMBL/GenBank/DDBJ databases">
        <title>Sporosarcina sp. nov., isolated from Korean traditional fermented seafood 'Jeotgal'.</title>
        <authorList>
            <person name="Yang A.I."/>
            <person name="Shin N.-R."/>
        </authorList>
    </citation>
    <scope>NUCLEOTIDE SEQUENCE [LARGE SCALE GENOMIC DNA]</scope>
    <source>
        <strain evidence="2 3">KCTC13119</strain>
    </source>
</reference>
<feature type="transmembrane region" description="Helical" evidence="1">
    <location>
        <begin position="12"/>
        <end position="31"/>
    </location>
</feature>
<keyword evidence="1" id="KW-0812">Transmembrane</keyword>
<comment type="caution">
    <text evidence="2">The sequence shown here is derived from an EMBL/GenBank/DDBJ whole genome shotgun (WGS) entry which is preliminary data.</text>
</comment>
<evidence type="ECO:0008006" key="4">
    <source>
        <dbReference type="Google" id="ProtNLM"/>
    </source>
</evidence>
<keyword evidence="1" id="KW-0472">Membrane</keyword>
<keyword evidence="3" id="KW-1185">Reference proteome</keyword>
<accession>A0ABU4G9S9</accession>
<keyword evidence="1" id="KW-1133">Transmembrane helix</keyword>
<organism evidence="2 3">
    <name type="scientific">Sporosarcina saromensis</name>
    <dbReference type="NCBI Taxonomy" id="359365"/>
    <lineage>
        <taxon>Bacteria</taxon>
        <taxon>Bacillati</taxon>
        <taxon>Bacillota</taxon>
        <taxon>Bacilli</taxon>
        <taxon>Bacillales</taxon>
        <taxon>Caryophanaceae</taxon>
        <taxon>Sporosarcina</taxon>
    </lineage>
</organism>
<name>A0ABU4G9S9_9BACL</name>
<evidence type="ECO:0000313" key="3">
    <source>
        <dbReference type="Proteomes" id="UP001282284"/>
    </source>
</evidence>
<dbReference type="Proteomes" id="UP001282284">
    <property type="component" value="Unassembled WGS sequence"/>
</dbReference>
<evidence type="ECO:0000256" key="1">
    <source>
        <dbReference type="SAM" id="Phobius"/>
    </source>
</evidence>